<dbReference type="SUPFAM" id="SSF53613">
    <property type="entry name" value="Ribokinase-like"/>
    <property type="match status" value="1"/>
</dbReference>
<protein>
    <submittedName>
        <fullName evidence="7">Carbohydrate kinase</fullName>
        <ecNumber evidence="7">2.7.1.-</ecNumber>
    </submittedName>
</protein>
<keyword evidence="4 7" id="KW-0418">Kinase</keyword>
<keyword evidence="2 7" id="KW-0808">Transferase</keyword>
<organism evidence="7">
    <name type="scientific">Arthrobacter sp. K5</name>
    <dbReference type="NCBI Taxonomy" id="2839623"/>
    <lineage>
        <taxon>Bacteria</taxon>
        <taxon>Bacillati</taxon>
        <taxon>Actinomycetota</taxon>
        <taxon>Actinomycetes</taxon>
        <taxon>Micrococcales</taxon>
        <taxon>Micrococcaceae</taxon>
        <taxon>Arthrobacter</taxon>
    </lineage>
</organism>
<dbReference type="InterPro" id="IPR050306">
    <property type="entry name" value="PfkB_Carbo_kinase"/>
</dbReference>
<dbReference type="PANTHER" id="PTHR43085">
    <property type="entry name" value="HEXOKINASE FAMILY MEMBER"/>
    <property type="match status" value="1"/>
</dbReference>
<dbReference type="InterPro" id="IPR002173">
    <property type="entry name" value="Carboh/pur_kinase_PfkB_CS"/>
</dbReference>
<dbReference type="CDD" id="cd01167">
    <property type="entry name" value="bac_FRK"/>
    <property type="match status" value="1"/>
</dbReference>
<keyword evidence="5" id="KW-0067">ATP-binding</keyword>
<dbReference type="EMBL" id="CP159279">
    <property type="protein sequence ID" value="XCH10433.1"/>
    <property type="molecule type" value="Genomic_DNA"/>
</dbReference>
<dbReference type="PROSITE" id="PS00584">
    <property type="entry name" value="PFKB_KINASES_2"/>
    <property type="match status" value="1"/>
</dbReference>
<evidence type="ECO:0000256" key="3">
    <source>
        <dbReference type="ARBA" id="ARBA00022741"/>
    </source>
</evidence>
<feature type="domain" description="Carbohydrate kinase PfkB" evidence="6">
    <location>
        <begin position="25"/>
        <end position="308"/>
    </location>
</feature>
<comment type="similarity">
    <text evidence="1">Belongs to the carbohydrate kinase PfkB family.</text>
</comment>
<dbReference type="InterPro" id="IPR029056">
    <property type="entry name" value="Ribokinase-like"/>
</dbReference>
<keyword evidence="3" id="KW-0547">Nucleotide-binding</keyword>
<dbReference type="GO" id="GO:0016301">
    <property type="term" value="F:kinase activity"/>
    <property type="evidence" value="ECO:0007669"/>
    <property type="project" value="UniProtKB-KW"/>
</dbReference>
<proteinExistence type="inferred from homology"/>
<evidence type="ECO:0000256" key="4">
    <source>
        <dbReference type="ARBA" id="ARBA00022777"/>
    </source>
</evidence>
<name>A0AAU8EN90_9MICC</name>
<dbReference type="RefSeq" id="WP_353711030.1">
    <property type="nucleotide sequence ID" value="NZ_CP159279.1"/>
</dbReference>
<sequence>MIPTSNPGTADAGPADSATRAATPEVIVIGEALVDVVASAEGAVEHPGGSPSNVAYGLGLLGIRTALLTSIGDDDRGRAIEAHLQRAGVALLPGSRTPGRTASATATLAADGSATYDFDIRWELPAVAPASLPKVLHTGSIATFLAPGAAAVRTLLEQAHRECVVTYDPNIRPALLGSQAEARTIFEELVPLTDVVKLSDEDARWLYPDLQLEDTAARILGLGAGLTVVTRGSGGSLLATADLQLTVPAVRSAVADTIGAGDSYMAALIYGLLARGTDGLAPAVLETLGRTASKAAAITVRRPGANPPTAAELLADLPEDTAPEGAAPAEVAPAAV</sequence>
<evidence type="ECO:0000256" key="5">
    <source>
        <dbReference type="ARBA" id="ARBA00022840"/>
    </source>
</evidence>
<dbReference type="Gene3D" id="3.40.1190.20">
    <property type="match status" value="1"/>
</dbReference>
<dbReference type="GO" id="GO:0005524">
    <property type="term" value="F:ATP binding"/>
    <property type="evidence" value="ECO:0007669"/>
    <property type="project" value="UniProtKB-KW"/>
</dbReference>
<evidence type="ECO:0000256" key="2">
    <source>
        <dbReference type="ARBA" id="ARBA00022679"/>
    </source>
</evidence>
<reference evidence="7" key="1">
    <citation type="submission" date="2024-06" db="EMBL/GenBank/DDBJ databases">
        <title>Biodegradation of dimethachlon by Arthrobacter sp. K5: mechanistic insights and ecological implications.</title>
        <authorList>
            <person name="Hu S."/>
            <person name="Lu P."/>
        </authorList>
    </citation>
    <scope>NUCLEOTIDE SEQUENCE</scope>
    <source>
        <strain evidence="7">K5</strain>
    </source>
</reference>
<evidence type="ECO:0000256" key="1">
    <source>
        <dbReference type="ARBA" id="ARBA00010688"/>
    </source>
</evidence>
<accession>A0AAU8EN90</accession>
<dbReference type="PROSITE" id="PS00583">
    <property type="entry name" value="PFKB_KINASES_1"/>
    <property type="match status" value="1"/>
</dbReference>
<dbReference type="InterPro" id="IPR011611">
    <property type="entry name" value="PfkB_dom"/>
</dbReference>
<gene>
    <name evidence="7" type="ORF">ABRP34_16560</name>
</gene>
<dbReference type="AlphaFoldDB" id="A0AAU8EN90"/>
<dbReference type="EC" id="2.7.1.-" evidence="7"/>
<evidence type="ECO:0000259" key="6">
    <source>
        <dbReference type="Pfam" id="PF00294"/>
    </source>
</evidence>
<dbReference type="Pfam" id="PF00294">
    <property type="entry name" value="PfkB"/>
    <property type="match status" value="1"/>
</dbReference>
<evidence type="ECO:0000313" key="7">
    <source>
        <dbReference type="EMBL" id="XCH10433.1"/>
    </source>
</evidence>
<dbReference type="PANTHER" id="PTHR43085:SF1">
    <property type="entry name" value="PSEUDOURIDINE KINASE-RELATED"/>
    <property type="match status" value="1"/>
</dbReference>